<evidence type="ECO:0008006" key="5">
    <source>
        <dbReference type="Google" id="ProtNLM"/>
    </source>
</evidence>
<dbReference type="NCBIfam" id="TIGR00952">
    <property type="entry name" value="S15_bact"/>
    <property type="match status" value="1"/>
</dbReference>
<keyword evidence="2" id="KW-0687">Ribonucleoprotein</keyword>
<reference evidence="3" key="1">
    <citation type="submission" date="2018-05" db="EMBL/GenBank/DDBJ databases">
        <authorList>
            <person name="Lanie J.A."/>
            <person name="Ng W.-L."/>
            <person name="Kazmierczak K.M."/>
            <person name="Andrzejewski T.M."/>
            <person name="Davidsen T.M."/>
            <person name="Wayne K.J."/>
            <person name="Tettelin H."/>
            <person name="Glass J.I."/>
            <person name="Rusch D."/>
            <person name="Podicherti R."/>
            <person name="Tsui H.-C.T."/>
            <person name="Winkler M.E."/>
        </authorList>
    </citation>
    <scope>NUCLEOTIDE SEQUENCE</scope>
</reference>
<evidence type="ECO:0000256" key="2">
    <source>
        <dbReference type="ARBA" id="ARBA00023274"/>
    </source>
</evidence>
<dbReference type="InterPro" id="IPR009068">
    <property type="entry name" value="uS15_NS1_RNA-bd_sf"/>
</dbReference>
<protein>
    <recommendedName>
        <fullName evidence="5">30S ribosomal protein S15</fullName>
    </recommendedName>
</protein>
<accession>A0A381SHL9</accession>
<dbReference type="PANTHER" id="PTHR23321">
    <property type="entry name" value="RIBOSOMAL PROTEIN S15, BACTERIAL AND ORGANELLAR"/>
    <property type="match status" value="1"/>
</dbReference>
<dbReference type="GO" id="GO:0022627">
    <property type="term" value="C:cytosolic small ribosomal subunit"/>
    <property type="evidence" value="ECO:0007669"/>
    <property type="project" value="TreeGrafter"/>
</dbReference>
<dbReference type="SMART" id="SM01387">
    <property type="entry name" value="Ribosomal_S15"/>
    <property type="match status" value="1"/>
</dbReference>
<dbReference type="CDD" id="cd00353">
    <property type="entry name" value="Ribosomal_S15p_S13e"/>
    <property type="match status" value="1"/>
</dbReference>
<dbReference type="Gene3D" id="6.10.250.3130">
    <property type="match status" value="1"/>
</dbReference>
<dbReference type="Gene3D" id="1.10.287.10">
    <property type="entry name" value="S15/NS1, RNA-binding"/>
    <property type="match status" value="1"/>
</dbReference>
<sequence>MPSTIEEKENIVSKFGENKTDTGSAAVQIALLTSRIRQLTDHVTKHKKDNHSRRGLVMLVGKRKRLMKYLRKTDLEKYENVVNELKIRG</sequence>
<keyword evidence="1" id="KW-0689">Ribosomal protein</keyword>
<dbReference type="InterPro" id="IPR000589">
    <property type="entry name" value="Ribosomal_uS15"/>
</dbReference>
<proteinExistence type="inferred from homology"/>
<dbReference type="GO" id="GO:0006412">
    <property type="term" value="P:translation"/>
    <property type="evidence" value="ECO:0007669"/>
    <property type="project" value="InterPro"/>
</dbReference>
<dbReference type="EMBL" id="UINC01003127">
    <property type="protein sequence ID" value="SVA03582.1"/>
    <property type="molecule type" value="Genomic_DNA"/>
</dbReference>
<dbReference type="SUPFAM" id="SSF47060">
    <property type="entry name" value="S15/NS1 RNA-binding domain"/>
    <property type="match status" value="1"/>
</dbReference>
<evidence type="ECO:0000256" key="1">
    <source>
        <dbReference type="ARBA" id="ARBA00022980"/>
    </source>
</evidence>
<dbReference type="AlphaFoldDB" id="A0A381SHL9"/>
<name>A0A381SHL9_9ZZZZ</name>
<dbReference type="GO" id="GO:0003735">
    <property type="term" value="F:structural constituent of ribosome"/>
    <property type="evidence" value="ECO:0007669"/>
    <property type="project" value="InterPro"/>
</dbReference>
<dbReference type="Pfam" id="PF00312">
    <property type="entry name" value="Ribosomal_S15"/>
    <property type="match status" value="1"/>
</dbReference>
<evidence type="ECO:0000313" key="4">
    <source>
        <dbReference type="EMBL" id="SVA30112.1"/>
    </source>
</evidence>
<gene>
    <name evidence="3" type="ORF">METZ01_LOCUS56436</name>
    <name evidence="4" type="ORF">METZ01_LOCUS82966</name>
</gene>
<dbReference type="EMBL" id="UINC01006869">
    <property type="protein sequence ID" value="SVA30112.1"/>
    <property type="molecule type" value="Genomic_DNA"/>
</dbReference>
<dbReference type="HAMAP" id="MF_01343_B">
    <property type="entry name" value="Ribosomal_uS15_B"/>
    <property type="match status" value="1"/>
</dbReference>
<evidence type="ECO:0000313" key="3">
    <source>
        <dbReference type="EMBL" id="SVA03582.1"/>
    </source>
</evidence>
<dbReference type="FunFam" id="1.10.287.10:FF:000002">
    <property type="entry name" value="30S ribosomal protein S15"/>
    <property type="match status" value="1"/>
</dbReference>
<dbReference type="PROSITE" id="PS00362">
    <property type="entry name" value="RIBOSOMAL_S15"/>
    <property type="match status" value="1"/>
</dbReference>
<dbReference type="InterPro" id="IPR005290">
    <property type="entry name" value="Ribosomal_uS15_bac-type"/>
</dbReference>
<dbReference type="PANTHER" id="PTHR23321:SF26">
    <property type="entry name" value="SMALL RIBOSOMAL SUBUNIT PROTEIN US15M"/>
    <property type="match status" value="1"/>
</dbReference>
<organism evidence="3">
    <name type="scientific">marine metagenome</name>
    <dbReference type="NCBI Taxonomy" id="408172"/>
    <lineage>
        <taxon>unclassified sequences</taxon>
        <taxon>metagenomes</taxon>
        <taxon>ecological metagenomes</taxon>
    </lineage>
</organism>